<sequence>MEFIYCTDQELRRSKNRLRLRNLELDDAKRHPIYLSRHNTVIDVHIHNNMKGYVILEMRIFEYLRKE</sequence>
<evidence type="ECO:0000313" key="2">
    <source>
        <dbReference type="Proteomes" id="UP000004810"/>
    </source>
</evidence>
<protein>
    <submittedName>
        <fullName evidence="1">Uncharacterized protein</fullName>
    </submittedName>
</protein>
<gene>
    <name evidence="1" type="ORF">WUBG_10123</name>
</gene>
<organism evidence="1 2">
    <name type="scientific">Wuchereria bancrofti</name>
    <dbReference type="NCBI Taxonomy" id="6293"/>
    <lineage>
        <taxon>Eukaryota</taxon>
        <taxon>Metazoa</taxon>
        <taxon>Ecdysozoa</taxon>
        <taxon>Nematoda</taxon>
        <taxon>Chromadorea</taxon>
        <taxon>Rhabditida</taxon>
        <taxon>Spirurina</taxon>
        <taxon>Spiruromorpha</taxon>
        <taxon>Filarioidea</taxon>
        <taxon>Onchocercidae</taxon>
        <taxon>Wuchereria</taxon>
    </lineage>
</organism>
<dbReference type="Proteomes" id="UP000004810">
    <property type="component" value="Unassembled WGS sequence"/>
</dbReference>
<proteinExistence type="predicted"/>
<reference evidence="2" key="1">
    <citation type="submission" date="2012-08" db="EMBL/GenBank/DDBJ databases">
        <title>The Genome Sequence of Wuchereria bancrofti.</title>
        <authorList>
            <person name="Nutman T.B."/>
            <person name="Fink D.L."/>
            <person name="Russ C."/>
            <person name="Young S."/>
            <person name="Zeng Q."/>
            <person name="Koehrsen M."/>
            <person name="Alvarado L."/>
            <person name="Berlin A."/>
            <person name="Chapman S.B."/>
            <person name="Chen Z."/>
            <person name="Freedman E."/>
            <person name="Gellesch M."/>
            <person name="Goldberg J."/>
            <person name="Griggs A."/>
            <person name="Gujja S."/>
            <person name="Heilman E.R."/>
            <person name="Heiman D."/>
            <person name="Hepburn T."/>
            <person name="Howarth C."/>
            <person name="Jen D."/>
            <person name="Larson L."/>
            <person name="Lewis B."/>
            <person name="Mehta T."/>
            <person name="Park D."/>
            <person name="Pearson M."/>
            <person name="Roberts A."/>
            <person name="Saif S."/>
            <person name="Shea T."/>
            <person name="Shenoy N."/>
            <person name="Sisk P."/>
            <person name="Stolte C."/>
            <person name="Sykes S."/>
            <person name="Walk T."/>
            <person name="White J."/>
            <person name="Yandava C."/>
            <person name="Haas B."/>
            <person name="Henn M.R."/>
            <person name="Nusbaum C."/>
            <person name="Birren B."/>
        </authorList>
    </citation>
    <scope>NUCLEOTIDE SEQUENCE [LARGE SCALE GENOMIC DNA]</scope>
    <source>
        <strain evidence="2">NA</strain>
    </source>
</reference>
<accession>J9AWL9</accession>
<name>J9AWL9_WUCBA</name>
<dbReference type="AlphaFoldDB" id="J9AWL9"/>
<evidence type="ECO:0000313" key="1">
    <source>
        <dbReference type="EMBL" id="EJW78970.1"/>
    </source>
</evidence>
<dbReference type="EMBL" id="ADBV01006000">
    <property type="protein sequence ID" value="EJW78970.1"/>
    <property type="molecule type" value="Genomic_DNA"/>
</dbReference>
<comment type="caution">
    <text evidence="1">The sequence shown here is derived from an EMBL/GenBank/DDBJ whole genome shotgun (WGS) entry which is preliminary data.</text>
</comment>